<accession>A0AAD1W9E2</accession>
<feature type="compositionally biased region" description="Polar residues" evidence="3">
    <location>
        <begin position="394"/>
        <end position="403"/>
    </location>
</feature>
<feature type="compositionally biased region" description="Basic and acidic residues" evidence="3">
    <location>
        <begin position="162"/>
        <end position="178"/>
    </location>
</feature>
<name>A0AAD1W9E2_PELCU</name>
<feature type="region of interest" description="Disordered" evidence="3">
    <location>
        <begin position="162"/>
        <end position="243"/>
    </location>
</feature>
<keyword evidence="6" id="KW-1185">Reference proteome</keyword>
<evidence type="ECO:0000256" key="3">
    <source>
        <dbReference type="SAM" id="MobiDB-lite"/>
    </source>
</evidence>
<dbReference type="SUPFAM" id="SSF55550">
    <property type="entry name" value="SH2 domain"/>
    <property type="match status" value="1"/>
</dbReference>
<dbReference type="Pfam" id="PF00017">
    <property type="entry name" value="SH2"/>
    <property type="match status" value="1"/>
</dbReference>
<dbReference type="InterPro" id="IPR032786">
    <property type="entry name" value="NSP2_TM_arteriviridae"/>
</dbReference>
<dbReference type="PROSITE" id="PS50001">
    <property type="entry name" value="SH2"/>
    <property type="match status" value="1"/>
</dbReference>
<dbReference type="Proteomes" id="UP001295444">
    <property type="component" value="Chromosome 05"/>
</dbReference>
<evidence type="ECO:0000256" key="1">
    <source>
        <dbReference type="ARBA" id="ARBA00022999"/>
    </source>
</evidence>
<evidence type="ECO:0000313" key="6">
    <source>
        <dbReference type="Proteomes" id="UP001295444"/>
    </source>
</evidence>
<dbReference type="GO" id="GO:0005737">
    <property type="term" value="C:cytoplasm"/>
    <property type="evidence" value="ECO:0007669"/>
    <property type="project" value="TreeGrafter"/>
</dbReference>
<dbReference type="InterPro" id="IPR036860">
    <property type="entry name" value="SH2_dom_sf"/>
</dbReference>
<evidence type="ECO:0000256" key="2">
    <source>
        <dbReference type="PROSITE-ProRule" id="PRU00191"/>
    </source>
</evidence>
<evidence type="ECO:0000259" key="4">
    <source>
        <dbReference type="PROSITE" id="PS50001"/>
    </source>
</evidence>
<feature type="compositionally biased region" description="Basic and acidic residues" evidence="3">
    <location>
        <begin position="228"/>
        <end position="243"/>
    </location>
</feature>
<sequence>MHWTVSRRMYWSVSQRCVHPPENTRRIHCSVSWRCVHPPENTRRMHCSVPQKCVHPLENALVCVPEMRTSTREHQENALLCAPEMRTPTREHQENALVCVPEMRTSTREHQDKVKDEKVKQLVRTDDNDFMLKGYKTLCCRRKYRKLLQNLKLQQEKQIAQEEAEREHKRQQEQEARSASRPVPIPRKRAPPAKPCSVSEATLIEPPVPRPRSRLIELSPFDNPKPAITRDRRSASQAKDGEKKMMQRRKTLLWFRDTQAQKVITDGEYPPWLHGMISRREAENLLTEKHLGDFLIRISQNRTGYILSYKGQSHCRHYMIDVQSNGCYVIIGENIAHSTLNALVQYHQQTGIQPYGEMLGGPCNKVSKWKPDTEELKFLTRTLSLGDENAPSPRGSQSESSPLHSDYSSHEDFMRPLAEESRRHPHLYRSIRLAMREIQQASSQFTSNTDLSNKEHN</sequence>
<feature type="region of interest" description="Disordered" evidence="3">
    <location>
        <begin position="383"/>
        <end position="410"/>
    </location>
</feature>
<dbReference type="PANTHER" id="PTHR14388">
    <property type="entry name" value="T CELL-SPECIFIC ADAPTER PROTEIN TSAD"/>
    <property type="match status" value="1"/>
</dbReference>
<protein>
    <recommendedName>
        <fullName evidence="4">SH2 domain-containing protein</fullName>
    </recommendedName>
</protein>
<dbReference type="PANTHER" id="PTHR14388:SF22">
    <property type="entry name" value="SH2 DOMAIN-CONTAINING PROTEIN"/>
    <property type="match status" value="1"/>
</dbReference>
<evidence type="ECO:0000313" key="5">
    <source>
        <dbReference type="EMBL" id="CAH2297444.1"/>
    </source>
</evidence>
<dbReference type="Gene3D" id="3.30.505.10">
    <property type="entry name" value="SH2 domain"/>
    <property type="match status" value="1"/>
</dbReference>
<dbReference type="InterPro" id="IPR000980">
    <property type="entry name" value="SH2"/>
</dbReference>
<dbReference type="SMART" id="SM00252">
    <property type="entry name" value="SH2"/>
    <property type="match status" value="1"/>
</dbReference>
<feature type="domain" description="SH2" evidence="4">
    <location>
        <begin position="272"/>
        <end position="363"/>
    </location>
</feature>
<dbReference type="EMBL" id="OW240916">
    <property type="protein sequence ID" value="CAH2297444.1"/>
    <property type="molecule type" value="Genomic_DNA"/>
</dbReference>
<reference evidence="5" key="1">
    <citation type="submission" date="2022-03" db="EMBL/GenBank/DDBJ databases">
        <authorList>
            <person name="Alioto T."/>
            <person name="Alioto T."/>
            <person name="Gomez Garrido J."/>
        </authorList>
    </citation>
    <scope>NUCLEOTIDE SEQUENCE</scope>
</reference>
<dbReference type="AlphaFoldDB" id="A0AAD1W9E2"/>
<dbReference type="Pfam" id="PF14755">
    <property type="entry name" value="Nsp2_AV"/>
    <property type="match status" value="1"/>
</dbReference>
<gene>
    <name evidence="5" type="ORF">PECUL_23A009818</name>
</gene>
<keyword evidence="1 2" id="KW-0727">SH2 domain</keyword>
<organism evidence="5 6">
    <name type="scientific">Pelobates cultripes</name>
    <name type="common">Western spadefoot toad</name>
    <dbReference type="NCBI Taxonomy" id="61616"/>
    <lineage>
        <taxon>Eukaryota</taxon>
        <taxon>Metazoa</taxon>
        <taxon>Chordata</taxon>
        <taxon>Craniata</taxon>
        <taxon>Vertebrata</taxon>
        <taxon>Euteleostomi</taxon>
        <taxon>Amphibia</taxon>
        <taxon>Batrachia</taxon>
        <taxon>Anura</taxon>
        <taxon>Pelobatoidea</taxon>
        <taxon>Pelobatidae</taxon>
        <taxon>Pelobates</taxon>
    </lineage>
</organism>
<proteinExistence type="predicted"/>